<gene>
    <name evidence="2" type="primary">metE</name>
    <name evidence="2" type="ORF">LCB40_12310</name>
</gene>
<dbReference type="PANTHER" id="PTHR43844:SF1">
    <property type="entry name" value="METHIONINE SYNTHASE"/>
    <property type="match status" value="1"/>
</dbReference>
<evidence type="ECO:0000313" key="2">
    <source>
        <dbReference type="EMBL" id="GFZ27351.1"/>
    </source>
</evidence>
<sequence length="380" mass="42866">MTKVHYDIVGSFLRPQELKQARTDFAAGKISHDQLTQIENKCIKELVAKEAQHGLKIVTDGEFRRSYWHLDTFWGFAGIDHVKSEHGYFFHGEETRNDSARLSGRISFSGDHPDLRSFKYLKSLTEGTNLTPRQSIPAPSQLFLELYRGSANQDAVKKYYSDTAALIADIAQAYHDLILALYEAGARDVKLDDCTWGLLADDDVWAHAGDSSDFAFSRDEYKDLFLQLNNAAIKDLPSDLRLSTHVCRGNYHSTYADSGSYDSVAKWLLAQENVDAFYLEYDDARSGNFEPLQEVPADKDVVLGLITSKRPQLEGKEEVKHRIKEASEYVDLPHLSLSTQCGFASTEEGNILTEAEEWAKIQLVETIANEVWTPAIENKD</sequence>
<dbReference type="InterPro" id="IPR038071">
    <property type="entry name" value="UROD/MetE-like_sf"/>
</dbReference>
<dbReference type="CDD" id="cd03311">
    <property type="entry name" value="CIMS_C_terminal_like"/>
    <property type="match status" value="1"/>
</dbReference>
<proteinExistence type="predicted"/>
<evidence type="ECO:0000313" key="3">
    <source>
        <dbReference type="Proteomes" id="UP000677218"/>
    </source>
</evidence>
<feature type="domain" description="Cobalamin-independent methionine synthase MetE C-terminal/archaeal" evidence="1">
    <location>
        <begin position="164"/>
        <end position="347"/>
    </location>
</feature>
<dbReference type="GO" id="GO:0008270">
    <property type="term" value="F:zinc ion binding"/>
    <property type="evidence" value="ECO:0007669"/>
    <property type="project" value="InterPro"/>
</dbReference>
<dbReference type="RefSeq" id="WP_212781044.1">
    <property type="nucleotide sequence ID" value="NZ_BMAY01000009.1"/>
</dbReference>
<organism evidence="2 3">
    <name type="scientific">Lactobacillus corticis</name>
    <dbReference type="NCBI Taxonomy" id="2201249"/>
    <lineage>
        <taxon>Bacteria</taxon>
        <taxon>Bacillati</taxon>
        <taxon>Bacillota</taxon>
        <taxon>Bacilli</taxon>
        <taxon>Lactobacillales</taxon>
        <taxon>Lactobacillaceae</taxon>
        <taxon>Lactobacillus</taxon>
    </lineage>
</organism>
<dbReference type="PANTHER" id="PTHR43844">
    <property type="entry name" value="METHIONINE SYNTHASE"/>
    <property type="match status" value="1"/>
</dbReference>
<dbReference type="NCBIfam" id="NF005085">
    <property type="entry name" value="PRK06520.1"/>
    <property type="match status" value="1"/>
</dbReference>
<evidence type="ECO:0000259" key="1">
    <source>
        <dbReference type="Pfam" id="PF01717"/>
    </source>
</evidence>
<dbReference type="GO" id="GO:0003871">
    <property type="term" value="F:5-methyltetrahydropteroyltriglutamate-homocysteine S-methyltransferase activity"/>
    <property type="evidence" value="ECO:0007669"/>
    <property type="project" value="InterPro"/>
</dbReference>
<dbReference type="GO" id="GO:0009086">
    <property type="term" value="P:methionine biosynthetic process"/>
    <property type="evidence" value="ECO:0007669"/>
    <property type="project" value="InterPro"/>
</dbReference>
<dbReference type="Pfam" id="PF01717">
    <property type="entry name" value="Meth_synt_2"/>
    <property type="match status" value="1"/>
</dbReference>
<dbReference type="EMBL" id="BMAY01000009">
    <property type="protein sequence ID" value="GFZ27351.1"/>
    <property type="molecule type" value="Genomic_DNA"/>
</dbReference>
<comment type="caution">
    <text evidence="2">The sequence shown here is derived from an EMBL/GenBank/DDBJ whole genome shotgun (WGS) entry which is preliminary data.</text>
</comment>
<dbReference type="AlphaFoldDB" id="A0A916QKY3"/>
<keyword evidence="2" id="KW-0808">Transferase</keyword>
<name>A0A916QKY3_9LACO</name>
<accession>A0A916QKY3</accession>
<dbReference type="Proteomes" id="UP000677218">
    <property type="component" value="Unassembled WGS sequence"/>
</dbReference>
<dbReference type="InterPro" id="IPR002629">
    <property type="entry name" value="Met_Synth_C/arc"/>
</dbReference>
<keyword evidence="2" id="KW-0489">Methyltransferase</keyword>
<dbReference type="GO" id="GO:0032259">
    <property type="term" value="P:methylation"/>
    <property type="evidence" value="ECO:0007669"/>
    <property type="project" value="UniProtKB-KW"/>
</dbReference>
<reference evidence="2" key="1">
    <citation type="submission" date="2020-08" db="EMBL/GenBank/DDBJ databases">
        <title>Taxonomic study for Lactobacillus species isolated from hardwood bark.</title>
        <authorList>
            <person name="Tohno M."/>
            <person name="Tanizawa Y."/>
        </authorList>
    </citation>
    <scope>NUCLEOTIDE SEQUENCE</scope>
    <source>
        <strain evidence="2">B40</strain>
    </source>
</reference>
<dbReference type="SUPFAM" id="SSF51726">
    <property type="entry name" value="UROD/MetE-like"/>
    <property type="match status" value="1"/>
</dbReference>
<keyword evidence="3" id="KW-1185">Reference proteome</keyword>
<dbReference type="Gene3D" id="3.20.20.210">
    <property type="match status" value="1"/>
</dbReference>
<protein>
    <submittedName>
        <fullName evidence="2">5-methyltetrahydropteroyltriglutamate--homocysteine methyltransferase</fullName>
    </submittedName>
</protein>